<sequence length="309" mass="34155">MRPDSDPVSPSNLQRARHAIDYCVQHHHDQCPSVTSPLRLLNVLQGDFIRLDHTEAKPTTYATLSYCWGDPTIMNAVQSILEARRQGLSSVGFATPHYFLFEQAHARLSSPPSAGLHPPWSMTLDITGPLFDPASLLSLMSWFKSPDDHATETVHVNRSVSTQNGHPGVFCLDIYENRSPAFFNSNKKCNDTLCISRMYIGYADMLVNSSALLMGPGSEHRYRVPPVDEGFDDDKLWCFLLVEPVTGRANAVPPAGPGPALPGDTDIRSYRRTGTMMVYDAALREVAMNILKGLELASGEKANETIRLV</sequence>
<dbReference type="AlphaFoldDB" id="A0AA40D280"/>
<comment type="caution">
    <text evidence="1">The sequence shown here is derived from an EMBL/GenBank/DDBJ whole genome shotgun (WGS) entry which is preliminary data.</text>
</comment>
<evidence type="ECO:0000313" key="1">
    <source>
        <dbReference type="EMBL" id="KAK0657908.1"/>
    </source>
</evidence>
<dbReference type="Proteomes" id="UP001174936">
    <property type="component" value="Unassembled WGS sequence"/>
</dbReference>
<keyword evidence="2" id="KW-1185">Reference proteome</keyword>
<protein>
    <submittedName>
        <fullName evidence="1">Uncharacterized protein</fullName>
    </submittedName>
</protein>
<accession>A0AA40D280</accession>
<gene>
    <name evidence="1" type="ORF">B0T16DRAFT_453325</name>
</gene>
<name>A0AA40D280_9PEZI</name>
<dbReference type="EMBL" id="JAULSV010000001">
    <property type="protein sequence ID" value="KAK0657908.1"/>
    <property type="molecule type" value="Genomic_DNA"/>
</dbReference>
<evidence type="ECO:0000313" key="2">
    <source>
        <dbReference type="Proteomes" id="UP001174936"/>
    </source>
</evidence>
<proteinExistence type="predicted"/>
<reference evidence="1" key="1">
    <citation type="submission" date="2023-06" db="EMBL/GenBank/DDBJ databases">
        <title>Genome-scale phylogeny and comparative genomics of the fungal order Sordariales.</title>
        <authorList>
            <consortium name="Lawrence Berkeley National Laboratory"/>
            <person name="Hensen N."/>
            <person name="Bonometti L."/>
            <person name="Westerberg I."/>
            <person name="Brannstrom I.O."/>
            <person name="Guillou S."/>
            <person name="Cros-Aarteil S."/>
            <person name="Calhoun S."/>
            <person name="Haridas S."/>
            <person name="Kuo A."/>
            <person name="Mondo S."/>
            <person name="Pangilinan J."/>
            <person name="Riley R."/>
            <person name="Labutti K."/>
            <person name="Andreopoulos B."/>
            <person name="Lipzen A."/>
            <person name="Chen C."/>
            <person name="Yanf M."/>
            <person name="Daum C."/>
            <person name="Ng V."/>
            <person name="Clum A."/>
            <person name="Steindorff A."/>
            <person name="Ohm R."/>
            <person name="Martin F."/>
            <person name="Silar P."/>
            <person name="Natvig D."/>
            <person name="Lalanne C."/>
            <person name="Gautier V."/>
            <person name="Ament-Velasquez S.L."/>
            <person name="Kruys A."/>
            <person name="Hutchinson M.I."/>
            <person name="Powell A.J."/>
            <person name="Barry K."/>
            <person name="Miller A.N."/>
            <person name="Grigoriev I.V."/>
            <person name="Debuchy R."/>
            <person name="Gladieux P."/>
            <person name="Thoren M.H."/>
            <person name="Johannesson H."/>
        </authorList>
    </citation>
    <scope>NUCLEOTIDE SEQUENCE</scope>
    <source>
        <strain evidence="1">SMH2532-1</strain>
    </source>
</reference>
<organism evidence="1 2">
    <name type="scientific">Cercophora newfieldiana</name>
    <dbReference type="NCBI Taxonomy" id="92897"/>
    <lineage>
        <taxon>Eukaryota</taxon>
        <taxon>Fungi</taxon>
        <taxon>Dikarya</taxon>
        <taxon>Ascomycota</taxon>
        <taxon>Pezizomycotina</taxon>
        <taxon>Sordariomycetes</taxon>
        <taxon>Sordariomycetidae</taxon>
        <taxon>Sordariales</taxon>
        <taxon>Lasiosphaeriaceae</taxon>
        <taxon>Cercophora</taxon>
    </lineage>
</organism>